<keyword evidence="5" id="KW-0963">Cytoplasm</keyword>
<comment type="subunit">
    <text evidence="11">Homodimer. Interacts with ISCU (cytoplasmic form); this interaction stabilizes the (Fe-S) clusters on ISCU. Interacts with the CIA complex member CIAO1 (via LYR motif).</text>
</comment>
<evidence type="ECO:0000256" key="3">
    <source>
        <dbReference type="ARBA" id="ARBA00005151"/>
    </source>
</evidence>
<dbReference type="CDD" id="cd06257">
    <property type="entry name" value="DnaJ"/>
    <property type="match status" value="1"/>
</dbReference>
<dbReference type="FunFam" id="1.20.1280.20:FF:000002">
    <property type="entry name" value="HscB mitochondrial iron-sulfur cluster co-chaperone"/>
    <property type="match status" value="1"/>
</dbReference>
<comment type="caution">
    <text evidence="15">The sequence shown here is derived from an EMBL/GenBank/DDBJ whole genome shotgun (WGS) entry which is preliminary data.</text>
</comment>
<comment type="subunit">
    <text evidence="12">Interacts with ISCU and HSPA9 to form an iron-sulfur transfer complex. Interacts with SDHAF1 (via the first LYR motif); the interaction recruits the iron-sulfur transfer complex composed of HSC20, HSPA9 and ISCU and mediates the incorporation of iron-sulfur clusters into SDHB which also interacts with HSC20. Interacts with the cytoplasmic form of ISCU and with CIA complex member CIAO1 (via LYR motif).</text>
</comment>
<dbReference type="InterPro" id="IPR036869">
    <property type="entry name" value="J_dom_sf"/>
</dbReference>
<keyword evidence="6" id="KW-0479">Metal-binding</keyword>
<organism evidence="15 16">
    <name type="scientific">Megalops atlanticus</name>
    <name type="common">Tarpon</name>
    <name type="synonym">Clupea gigantea</name>
    <dbReference type="NCBI Taxonomy" id="7932"/>
    <lineage>
        <taxon>Eukaryota</taxon>
        <taxon>Metazoa</taxon>
        <taxon>Chordata</taxon>
        <taxon>Craniata</taxon>
        <taxon>Vertebrata</taxon>
        <taxon>Euteleostomi</taxon>
        <taxon>Actinopterygii</taxon>
        <taxon>Neopterygii</taxon>
        <taxon>Teleostei</taxon>
        <taxon>Elopiformes</taxon>
        <taxon>Megalopidae</taxon>
        <taxon>Megalops</taxon>
    </lineage>
</organism>
<dbReference type="SUPFAM" id="SSF47144">
    <property type="entry name" value="HSC20 (HSCB), C-terminal oligomerisation domain"/>
    <property type="match status" value="1"/>
</dbReference>
<evidence type="ECO:0000256" key="2">
    <source>
        <dbReference type="ARBA" id="ARBA00004496"/>
    </source>
</evidence>
<evidence type="ECO:0000259" key="14">
    <source>
        <dbReference type="PROSITE" id="PS50076"/>
    </source>
</evidence>
<evidence type="ECO:0000256" key="10">
    <source>
        <dbReference type="ARBA" id="ARBA00058496"/>
    </source>
</evidence>
<dbReference type="HAMAP" id="MF_00682">
    <property type="entry name" value="HscB"/>
    <property type="match status" value="1"/>
</dbReference>
<comment type="pathway">
    <text evidence="3">Cofactor biosynthesis; iron-sulfur cluster biosynthesis.</text>
</comment>
<evidence type="ECO:0000313" key="16">
    <source>
        <dbReference type="Proteomes" id="UP001046870"/>
    </source>
</evidence>
<dbReference type="PANTHER" id="PTHR14021">
    <property type="entry name" value="IRON-SULFUR CLUSTER CO-CHAPERONE PROTEIN HSCB"/>
    <property type="match status" value="1"/>
</dbReference>
<sequence length="289" mass="32548">MQALNTLRCSCTSRGFRNANTLLGNTKCLQNVLPRTYCSTILDTAFTFNIKGALVTRGCFGTTSQLLGCFKSNHTIVYPNSLSRTFCTVSETGSCWRCGAPLHLTPAFFCPACEVIQAPEEHANYFDIMDCDKSFAVDTQRLQKRYLHLQRSLHPDKFSRKTQKEQEYSEIQSALVNKAYKTLLKPLSRGLYMLELGGVHLEEGTDISADPGFLLEIMEINERLEQTQTKEEVNSIGTSIQGRVEDLTEKINASFRKGDLQSAKVLIVEMKYFANIQEKVKERLSVMAV</sequence>
<evidence type="ECO:0000256" key="11">
    <source>
        <dbReference type="ARBA" id="ARBA00065241"/>
    </source>
</evidence>
<dbReference type="GO" id="GO:0005739">
    <property type="term" value="C:mitochondrion"/>
    <property type="evidence" value="ECO:0007669"/>
    <property type="project" value="UniProtKB-SubCell"/>
</dbReference>
<proteinExistence type="inferred from homology"/>
<evidence type="ECO:0000256" key="9">
    <source>
        <dbReference type="ARBA" id="ARBA00054586"/>
    </source>
</evidence>
<protein>
    <recommendedName>
        <fullName evidence="13">Iron-sulfur cluster co-chaperone protein HscB</fullName>
    </recommendedName>
</protein>
<dbReference type="GO" id="GO:0001671">
    <property type="term" value="F:ATPase activator activity"/>
    <property type="evidence" value="ECO:0007669"/>
    <property type="project" value="InterPro"/>
</dbReference>
<evidence type="ECO:0000256" key="12">
    <source>
        <dbReference type="ARBA" id="ARBA00065697"/>
    </source>
</evidence>
<comment type="function">
    <text evidence="9">Acts as a co-chaperone in iron-sulfur cluster assembly in mitochondria. Required for incorporation of iron-sulfur clusters into SDHB, the iron-sulfur protein subunit of succinate dehydrogenase that is involved in complex II of the mitochondrial electron transport chain. Recruited to SDHB by interaction with SDHAF1 which first binds SDHB and then recruits the iron-sulfur transfer complex formed by HSC20, HSPA9 and ISCU through direct binding to HSC20. Plays an essential role in hematopoiesis.</text>
</comment>
<dbReference type="GO" id="GO:0051259">
    <property type="term" value="P:protein complex oligomerization"/>
    <property type="evidence" value="ECO:0007669"/>
    <property type="project" value="InterPro"/>
</dbReference>
<dbReference type="OrthoDB" id="448954at2759"/>
<evidence type="ECO:0000256" key="8">
    <source>
        <dbReference type="ARBA" id="ARBA00023186"/>
    </source>
</evidence>
<dbReference type="Pfam" id="PF07743">
    <property type="entry name" value="HSCB_C"/>
    <property type="match status" value="1"/>
</dbReference>
<evidence type="ECO:0000256" key="5">
    <source>
        <dbReference type="ARBA" id="ARBA00022490"/>
    </source>
</evidence>
<dbReference type="EMBL" id="JAFDVH010000004">
    <property type="protein sequence ID" value="KAG7480896.1"/>
    <property type="molecule type" value="Genomic_DNA"/>
</dbReference>
<keyword evidence="7" id="KW-0496">Mitochondrion</keyword>
<dbReference type="InterPro" id="IPR036386">
    <property type="entry name" value="HscB_C_sf"/>
</dbReference>
<dbReference type="SMART" id="SM00271">
    <property type="entry name" value="DnaJ"/>
    <property type="match status" value="1"/>
</dbReference>
<dbReference type="GO" id="GO:0046872">
    <property type="term" value="F:metal ion binding"/>
    <property type="evidence" value="ECO:0007669"/>
    <property type="project" value="UniProtKB-KW"/>
</dbReference>
<comment type="subcellular location">
    <subcellularLocation>
        <location evidence="2">Cytoplasm</location>
    </subcellularLocation>
    <subcellularLocation>
        <location evidence="1">Mitochondrion</location>
    </subcellularLocation>
</comment>
<dbReference type="AlphaFoldDB" id="A0A9D3THG1"/>
<dbReference type="InterPro" id="IPR009073">
    <property type="entry name" value="HscB_oligo_C"/>
</dbReference>
<dbReference type="FunFam" id="1.10.287.110:FF:000042">
    <property type="entry name" value="Iron-sulfur cluster co-chaperone protein HscB, mitochondrial"/>
    <property type="match status" value="1"/>
</dbReference>
<accession>A0A9D3THG1</accession>
<evidence type="ECO:0000256" key="4">
    <source>
        <dbReference type="ARBA" id="ARBA00010476"/>
    </source>
</evidence>
<dbReference type="InterPro" id="IPR001623">
    <property type="entry name" value="DnaJ_domain"/>
</dbReference>
<evidence type="ECO:0000256" key="6">
    <source>
        <dbReference type="ARBA" id="ARBA00022723"/>
    </source>
</evidence>
<dbReference type="Proteomes" id="UP001046870">
    <property type="component" value="Chromosome 4"/>
</dbReference>
<dbReference type="PANTHER" id="PTHR14021:SF15">
    <property type="entry name" value="IRON-SULFUR CLUSTER CO-CHAPERONE PROTEIN HSCB"/>
    <property type="match status" value="1"/>
</dbReference>
<dbReference type="NCBIfam" id="TIGR00714">
    <property type="entry name" value="hscB"/>
    <property type="match status" value="1"/>
</dbReference>
<dbReference type="InterPro" id="IPR004640">
    <property type="entry name" value="HscB"/>
</dbReference>
<comment type="similarity">
    <text evidence="4">Belongs to the HscB family.</text>
</comment>
<dbReference type="SUPFAM" id="SSF46565">
    <property type="entry name" value="Chaperone J-domain"/>
    <property type="match status" value="1"/>
</dbReference>
<reference evidence="15" key="1">
    <citation type="submission" date="2021-01" db="EMBL/GenBank/DDBJ databases">
        <authorList>
            <person name="Zahm M."/>
            <person name="Roques C."/>
            <person name="Cabau C."/>
            <person name="Klopp C."/>
            <person name="Donnadieu C."/>
            <person name="Jouanno E."/>
            <person name="Lampietro C."/>
            <person name="Louis A."/>
            <person name="Herpin A."/>
            <person name="Echchiki A."/>
            <person name="Berthelot C."/>
            <person name="Parey E."/>
            <person name="Roest-Crollius H."/>
            <person name="Braasch I."/>
            <person name="Postlethwait J."/>
            <person name="Bobe J."/>
            <person name="Montfort J."/>
            <person name="Bouchez O."/>
            <person name="Begum T."/>
            <person name="Mejri S."/>
            <person name="Adams A."/>
            <person name="Chen W.-J."/>
            <person name="Guiguen Y."/>
        </authorList>
    </citation>
    <scope>NUCLEOTIDE SEQUENCE</scope>
    <source>
        <strain evidence="15">YG-15Mar2019-1</strain>
        <tissue evidence="15">Brain</tissue>
    </source>
</reference>
<keyword evidence="8" id="KW-0143">Chaperone</keyword>
<feature type="domain" description="J" evidence="14">
    <location>
        <begin position="124"/>
        <end position="196"/>
    </location>
</feature>
<name>A0A9D3THG1_MEGAT</name>
<evidence type="ECO:0000256" key="7">
    <source>
        <dbReference type="ARBA" id="ARBA00023128"/>
    </source>
</evidence>
<evidence type="ECO:0000256" key="1">
    <source>
        <dbReference type="ARBA" id="ARBA00004173"/>
    </source>
</evidence>
<evidence type="ECO:0000313" key="15">
    <source>
        <dbReference type="EMBL" id="KAG7480896.1"/>
    </source>
</evidence>
<evidence type="ECO:0000256" key="13">
    <source>
        <dbReference type="ARBA" id="ARBA00073563"/>
    </source>
</evidence>
<dbReference type="Gene3D" id="1.20.1280.20">
    <property type="entry name" value="HscB, C-terminal domain"/>
    <property type="match status" value="1"/>
</dbReference>
<dbReference type="GO" id="GO:0044571">
    <property type="term" value="P:[2Fe-2S] cluster assembly"/>
    <property type="evidence" value="ECO:0007669"/>
    <property type="project" value="InterPro"/>
</dbReference>
<gene>
    <name evidence="15" type="ORF">MATL_G00061160</name>
</gene>
<dbReference type="GO" id="GO:0051087">
    <property type="term" value="F:protein-folding chaperone binding"/>
    <property type="evidence" value="ECO:0007669"/>
    <property type="project" value="InterPro"/>
</dbReference>
<comment type="function">
    <text evidence="10">Acts as a co-chaperone in iron-sulfur cluster assembly in the cytoplasm. Also mediates complex formation between components of the cytosolic iron-sulfur biogenesis pathway and the CIA targeting complex composed of CIAO1, DIPK1B/FAM69B and MMS19 by binding directly to the scaffold protein ISCU and to CIAO1. This facilitates iron-sulfur cluster insertion into a number of cytoplasmic and nuclear proteins including POLD1, ELP3, DPYD and PPAT.</text>
</comment>
<keyword evidence="16" id="KW-1185">Reference proteome</keyword>
<dbReference type="Gene3D" id="1.10.287.110">
    <property type="entry name" value="DnaJ domain"/>
    <property type="match status" value="1"/>
</dbReference>
<dbReference type="PROSITE" id="PS50076">
    <property type="entry name" value="DNAJ_2"/>
    <property type="match status" value="1"/>
</dbReference>